<dbReference type="InterPro" id="IPR035895">
    <property type="entry name" value="HPr-like_sf"/>
</dbReference>
<dbReference type="InterPro" id="IPR036618">
    <property type="entry name" value="PtsI_HPr-bd_sf"/>
</dbReference>
<feature type="domain" description="HPr" evidence="13">
    <location>
        <begin position="169"/>
        <end position="257"/>
    </location>
</feature>
<dbReference type="SUPFAM" id="SSF52009">
    <property type="entry name" value="Phosphohistidine domain"/>
    <property type="match status" value="1"/>
</dbReference>
<dbReference type="Gene3D" id="3.30.1340.10">
    <property type="entry name" value="HPr-like"/>
    <property type="match status" value="1"/>
</dbReference>
<dbReference type="InterPro" id="IPR004701">
    <property type="entry name" value="PTS_EIIA_man-typ"/>
</dbReference>
<protein>
    <recommendedName>
        <fullName evidence="5">phosphoenolpyruvate--glycerone phosphotransferase</fullName>
        <ecNumber evidence="5">2.7.1.121</ecNumber>
    </recommendedName>
</protein>
<dbReference type="InterPro" id="IPR001020">
    <property type="entry name" value="PTS_HPr_His_P_site"/>
</dbReference>
<dbReference type="InterPro" id="IPR015813">
    <property type="entry name" value="Pyrv/PenolPyrv_kinase-like_dom"/>
</dbReference>
<dbReference type="GO" id="GO:0016301">
    <property type="term" value="F:kinase activity"/>
    <property type="evidence" value="ECO:0007669"/>
    <property type="project" value="UniProtKB-KW"/>
</dbReference>
<dbReference type="PRINTS" id="PR01736">
    <property type="entry name" value="PHPHTRNFRASE"/>
</dbReference>
<keyword evidence="15" id="KW-1185">Reference proteome</keyword>
<dbReference type="InterPro" id="IPR012844">
    <property type="entry name" value="DhaM_N"/>
</dbReference>
<accession>A0ABZ2M6I4</accession>
<sequence length="786" mass="80594">MSPSMVGIVVVSHSARLAEGVCEVAAQMAPDVPLRPAGGTDEGHVGTSFDKILAAATEADTGAGAVILYDLGSAKMSADLVAETNDRLRVVDAPLVEGALAAAVTAQSGASLDAVVEQARSSGGARGVSGAEGGVSGAEGGVPGAEGGVSGAEGGVSGAEGGHRPAEASLSRVLTLRNPHGLHARPAARLARIAAEHGVILRAGPAEGPLVDARSILALVALGLRGGRSVRIEVQGEKAAEALSIVQAAIEDGFGERAEDAAPSGVAAVPGIAIGPLRRLRAAAPVLRDAPGDDPEAERATLEAALARVDRALAAERSDVAEAHRALLDDPELAAAARTAIANGLAAAPAWWRAVQRAREQLASSSDELIAQRAIDVTDVGLRVLSQLAPEATRVDVSHLTSAIVLADDVTPSMVTELADAGIAGIVLAQGGVTAHSVVVARGRAIPMLVRAGEHTGVADGTLAILDGDRGALIPAPEAHVLEDARARQVATAAARATALERAHMPVTTADGRTLTIAANVASPAEAELARKQGADAIGLLRTELFYVNEPDLPTEDEQAARIARILAPFTDREVTIRTLDAGGDKDIPALGLDPITHGFLGLRGLRYSLAHPRELHVQLRAILRAAASWKGILSIMAPMVTTASEVLAFRAAIAAAARSLEGTPHRLPDHTGIMVEVPAAAIAFDSMAPHVDFVSIGTNDLVQYIMAAERTNAHVADLYQPDHPAIWRALELLTRAASGKKIAVCGEMAANADMARRLVDLGVEELSMASASIPAIKSALRQPGR</sequence>
<evidence type="ECO:0000256" key="6">
    <source>
        <dbReference type="ARBA" id="ARBA00022679"/>
    </source>
</evidence>
<dbReference type="PROSITE" id="PS51350">
    <property type="entry name" value="PTS_HPR_DOM"/>
    <property type="match status" value="1"/>
</dbReference>
<dbReference type="InterPro" id="IPR023151">
    <property type="entry name" value="PEP_util_CS"/>
</dbReference>
<feature type="compositionally biased region" description="Gly residues" evidence="11">
    <location>
        <begin position="124"/>
        <end position="147"/>
    </location>
</feature>
<dbReference type="EC" id="2.7.1.121" evidence="5"/>
<keyword evidence="8 14" id="KW-0418">Kinase</keyword>
<feature type="region of interest" description="Disordered" evidence="11">
    <location>
        <begin position="123"/>
        <end position="147"/>
    </location>
</feature>
<name>A0ABZ2M6I4_9BACT</name>
<comment type="subunit">
    <text evidence="10">Homodimer. The dihydroxyacetone kinase complex is composed of a homodimer of DhaM, a homodimer of DhaK and the subunit DhaL.</text>
</comment>
<dbReference type="SUPFAM" id="SSF47831">
    <property type="entry name" value="Enzyme I of the PEP:sugar phosphotransferase system HPr-binding (sub)domain"/>
    <property type="match status" value="1"/>
</dbReference>
<feature type="domain" description="PTS EIIA type-4" evidence="12">
    <location>
        <begin position="5"/>
        <end position="128"/>
    </location>
</feature>
<dbReference type="SUPFAM" id="SSF53062">
    <property type="entry name" value="PTS system fructose IIA component-like"/>
    <property type="match status" value="1"/>
</dbReference>
<dbReference type="InterPro" id="IPR008279">
    <property type="entry name" value="PEP-util_enz_mobile_dom"/>
</dbReference>
<dbReference type="Pfam" id="PF00391">
    <property type="entry name" value="PEP-utilizers"/>
    <property type="match status" value="1"/>
</dbReference>
<dbReference type="PRINTS" id="PR00107">
    <property type="entry name" value="PHOSPHOCPHPR"/>
</dbReference>
<evidence type="ECO:0000256" key="7">
    <source>
        <dbReference type="ARBA" id="ARBA00022723"/>
    </source>
</evidence>
<dbReference type="InterPro" id="IPR050499">
    <property type="entry name" value="PEP-utilizing_PTS_enzyme"/>
</dbReference>
<evidence type="ECO:0000256" key="4">
    <source>
        <dbReference type="ARBA" id="ARBA00007837"/>
    </source>
</evidence>
<reference evidence="14 15" key="1">
    <citation type="submission" date="2021-12" db="EMBL/GenBank/DDBJ databases">
        <title>Discovery of the Pendulisporaceae a myxobacterial family with distinct sporulation behavior and unique specialized metabolism.</title>
        <authorList>
            <person name="Garcia R."/>
            <person name="Popoff A."/>
            <person name="Bader C.D."/>
            <person name="Loehr J."/>
            <person name="Walesch S."/>
            <person name="Walt C."/>
            <person name="Boldt J."/>
            <person name="Bunk B."/>
            <person name="Haeckl F.J.F.P.J."/>
            <person name="Gunesch A.P."/>
            <person name="Birkelbach J."/>
            <person name="Nuebel U."/>
            <person name="Pietschmann T."/>
            <person name="Bach T."/>
            <person name="Mueller R."/>
        </authorList>
    </citation>
    <scope>NUCLEOTIDE SEQUENCE [LARGE SCALE GENOMIC DNA]</scope>
    <source>
        <strain evidence="14 15">MSr11954</strain>
    </source>
</reference>
<dbReference type="CDD" id="cd00367">
    <property type="entry name" value="PTS-HPr_like"/>
    <property type="match status" value="1"/>
</dbReference>
<comment type="cofactor">
    <cofactor evidence="2">
        <name>Mg(2+)</name>
        <dbReference type="ChEBI" id="CHEBI:18420"/>
    </cofactor>
</comment>
<dbReference type="PROSITE" id="PS00370">
    <property type="entry name" value="PEP_ENZYMES_PHOS_SITE"/>
    <property type="match status" value="1"/>
</dbReference>
<dbReference type="NCBIfam" id="TIGR01003">
    <property type="entry name" value="PTS_HPr_family"/>
    <property type="match status" value="1"/>
</dbReference>
<evidence type="ECO:0000256" key="2">
    <source>
        <dbReference type="ARBA" id="ARBA00001946"/>
    </source>
</evidence>
<dbReference type="InterPro" id="IPR008731">
    <property type="entry name" value="PTS_EIN"/>
</dbReference>
<comment type="function">
    <text evidence="3">Component of the dihydroxyacetone kinase complex, which is responsible for the phosphoenolpyruvate (PEP)-dependent phosphorylation of dihydroxyacetone. DhaM serves as the phosphoryl donor. Is phosphorylated by phosphoenolpyruvate in an EI- and HPr-dependent reaction, and a phosphorelay system on histidine residues finally leads to phosphoryl transfer to DhaL and dihydroxyacetone.</text>
</comment>
<dbReference type="Gene3D" id="1.10.274.10">
    <property type="entry name" value="PtsI, HPr-binding domain"/>
    <property type="match status" value="1"/>
</dbReference>
<evidence type="ECO:0000259" key="12">
    <source>
        <dbReference type="PROSITE" id="PS51096"/>
    </source>
</evidence>
<dbReference type="Pfam" id="PF00381">
    <property type="entry name" value="PTS-HPr"/>
    <property type="match status" value="1"/>
</dbReference>
<evidence type="ECO:0000256" key="9">
    <source>
        <dbReference type="ARBA" id="ARBA00022842"/>
    </source>
</evidence>
<comment type="catalytic activity">
    <reaction evidence="1">
        <text>dihydroxyacetone + phosphoenolpyruvate = dihydroxyacetone phosphate + pyruvate</text>
        <dbReference type="Rhea" id="RHEA:18381"/>
        <dbReference type="ChEBI" id="CHEBI:15361"/>
        <dbReference type="ChEBI" id="CHEBI:16016"/>
        <dbReference type="ChEBI" id="CHEBI:57642"/>
        <dbReference type="ChEBI" id="CHEBI:58702"/>
        <dbReference type="EC" id="2.7.1.121"/>
    </reaction>
</comment>
<dbReference type="Gene3D" id="3.40.50.510">
    <property type="entry name" value="Phosphotransferase system, mannose-type IIA component"/>
    <property type="match status" value="1"/>
</dbReference>
<dbReference type="EMBL" id="CP089984">
    <property type="protein sequence ID" value="WXB17655.1"/>
    <property type="molecule type" value="Genomic_DNA"/>
</dbReference>
<dbReference type="Pfam" id="PF02896">
    <property type="entry name" value="PEP-utilizers_C"/>
    <property type="match status" value="1"/>
</dbReference>
<dbReference type="Gene3D" id="3.50.30.10">
    <property type="entry name" value="Phosphohistidine domain"/>
    <property type="match status" value="1"/>
</dbReference>
<dbReference type="PROSITE" id="PS00742">
    <property type="entry name" value="PEP_ENZYMES_2"/>
    <property type="match status" value="1"/>
</dbReference>
<keyword evidence="7" id="KW-0479">Metal-binding</keyword>
<dbReference type="Proteomes" id="UP001370348">
    <property type="component" value="Chromosome"/>
</dbReference>
<dbReference type="PROSITE" id="PS00369">
    <property type="entry name" value="PTS_HPR_HIS"/>
    <property type="match status" value="1"/>
</dbReference>
<dbReference type="PANTHER" id="PTHR46244">
    <property type="entry name" value="PHOSPHOENOLPYRUVATE-PROTEIN PHOSPHOTRANSFERASE"/>
    <property type="match status" value="1"/>
</dbReference>
<dbReference type="InterPro" id="IPR040442">
    <property type="entry name" value="Pyrv_kinase-like_dom_sf"/>
</dbReference>
<evidence type="ECO:0000256" key="8">
    <source>
        <dbReference type="ARBA" id="ARBA00022777"/>
    </source>
</evidence>
<dbReference type="SUPFAM" id="SSF55594">
    <property type="entry name" value="HPr-like"/>
    <property type="match status" value="1"/>
</dbReference>
<evidence type="ECO:0000256" key="10">
    <source>
        <dbReference type="ARBA" id="ARBA00046577"/>
    </source>
</evidence>
<dbReference type="NCBIfam" id="TIGR02364">
    <property type="entry name" value="dha_pts"/>
    <property type="match status" value="1"/>
</dbReference>
<dbReference type="InterPro" id="IPR036662">
    <property type="entry name" value="PTS_EIIA_man-typ_sf"/>
</dbReference>
<dbReference type="InterPro" id="IPR000121">
    <property type="entry name" value="PEP_util_C"/>
</dbReference>
<dbReference type="PROSITE" id="PS51096">
    <property type="entry name" value="PTS_EIIA_TYPE_4"/>
    <property type="match status" value="1"/>
</dbReference>
<evidence type="ECO:0000259" key="13">
    <source>
        <dbReference type="PROSITE" id="PS51350"/>
    </source>
</evidence>
<proteinExistence type="inferred from homology"/>
<dbReference type="Pfam" id="PF05524">
    <property type="entry name" value="PEP-utilisers_N"/>
    <property type="match status" value="1"/>
</dbReference>
<evidence type="ECO:0000313" key="14">
    <source>
        <dbReference type="EMBL" id="WXB17655.1"/>
    </source>
</evidence>
<dbReference type="Pfam" id="PF03610">
    <property type="entry name" value="EIIA-man"/>
    <property type="match status" value="1"/>
</dbReference>
<dbReference type="PANTHER" id="PTHR46244:SF6">
    <property type="entry name" value="PHOSPHOENOLPYRUVATE-PROTEIN PHOSPHOTRANSFERASE"/>
    <property type="match status" value="1"/>
</dbReference>
<organism evidence="14 15">
    <name type="scientific">Pendulispora albinea</name>
    <dbReference type="NCBI Taxonomy" id="2741071"/>
    <lineage>
        <taxon>Bacteria</taxon>
        <taxon>Pseudomonadati</taxon>
        <taxon>Myxococcota</taxon>
        <taxon>Myxococcia</taxon>
        <taxon>Myxococcales</taxon>
        <taxon>Sorangiineae</taxon>
        <taxon>Pendulisporaceae</taxon>
        <taxon>Pendulispora</taxon>
    </lineage>
</organism>
<dbReference type="Gene3D" id="3.20.20.60">
    <property type="entry name" value="Phosphoenolpyruvate-binding domains"/>
    <property type="match status" value="1"/>
</dbReference>
<evidence type="ECO:0000256" key="1">
    <source>
        <dbReference type="ARBA" id="ARBA00001113"/>
    </source>
</evidence>
<evidence type="ECO:0000313" key="15">
    <source>
        <dbReference type="Proteomes" id="UP001370348"/>
    </source>
</evidence>
<dbReference type="InterPro" id="IPR018274">
    <property type="entry name" value="PEP_util_AS"/>
</dbReference>
<evidence type="ECO:0000256" key="11">
    <source>
        <dbReference type="SAM" id="MobiDB-lite"/>
    </source>
</evidence>
<evidence type="ECO:0000256" key="5">
    <source>
        <dbReference type="ARBA" id="ARBA00012095"/>
    </source>
</evidence>
<dbReference type="RefSeq" id="WP_394827295.1">
    <property type="nucleotide sequence ID" value="NZ_CP089984.1"/>
</dbReference>
<dbReference type="SUPFAM" id="SSF51621">
    <property type="entry name" value="Phosphoenolpyruvate/pyruvate domain"/>
    <property type="match status" value="1"/>
</dbReference>
<gene>
    <name evidence="14" type="primary">dhaM</name>
    <name evidence="14" type="ORF">LZC94_10375</name>
</gene>
<dbReference type="InterPro" id="IPR000032">
    <property type="entry name" value="HPr-like"/>
</dbReference>
<dbReference type="InterPro" id="IPR036637">
    <property type="entry name" value="Phosphohistidine_dom_sf"/>
</dbReference>
<keyword evidence="9" id="KW-0460">Magnesium</keyword>
<comment type="similarity">
    <text evidence="4">Belongs to the PEP-utilizing enzyme family.</text>
</comment>
<keyword evidence="6" id="KW-0808">Transferase</keyword>
<evidence type="ECO:0000256" key="3">
    <source>
        <dbReference type="ARBA" id="ARBA00002788"/>
    </source>
</evidence>